<feature type="signal peptide" evidence="2">
    <location>
        <begin position="1"/>
        <end position="17"/>
    </location>
</feature>
<proteinExistence type="predicted"/>
<evidence type="ECO:0000256" key="1">
    <source>
        <dbReference type="SAM" id="MobiDB-lite"/>
    </source>
</evidence>
<dbReference type="PROSITE" id="PS51257">
    <property type="entry name" value="PROKAR_LIPOPROTEIN"/>
    <property type="match status" value="1"/>
</dbReference>
<protein>
    <submittedName>
        <fullName evidence="3">Uncharacterized protein</fullName>
    </submittedName>
</protein>
<keyword evidence="2" id="KW-0732">Signal</keyword>
<evidence type="ECO:0000313" key="4">
    <source>
        <dbReference type="Proteomes" id="UP000294543"/>
    </source>
</evidence>
<dbReference type="EMBL" id="SMKP01000251">
    <property type="protein sequence ID" value="TDD08497.1"/>
    <property type="molecule type" value="Genomic_DNA"/>
</dbReference>
<dbReference type="Proteomes" id="UP000294543">
    <property type="component" value="Unassembled WGS sequence"/>
</dbReference>
<organism evidence="3 4">
    <name type="scientific">Nonomuraea diastatica</name>
    <dbReference type="NCBI Taxonomy" id="1848329"/>
    <lineage>
        <taxon>Bacteria</taxon>
        <taxon>Bacillati</taxon>
        <taxon>Actinomycetota</taxon>
        <taxon>Actinomycetes</taxon>
        <taxon>Streptosporangiales</taxon>
        <taxon>Streptosporangiaceae</taxon>
        <taxon>Nonomuraea</taxon>
    </lineage>
</organism>
<feature type="region of interest" description="Disordered" evidence="1">
    <location>
        <begin position="23"/>
        <end position="66"/>
    </location>
</feature>
<keyword evidence="4" id="KW-1185">Reference proteome</keyword>
<dbReference type="AlphaFoldDB" id="A0A4R4VW21"/>
<evidence type="ECO:0000313" key="3">
    <source>
        <dbReference type="EMBL" id="TDD08497.1"/>
    </source>
</evidence>
<feature type="chain" id="PRO_5039170786" evidence="2">
    <location>
        <begin position="18"/>
        <end position="97"/>
    </location>
</feature>
<name>A0A4R4VW21_9ACTN</name>
<accession>A0A4R4VW21</accession>
<evidence type="ECO:0000256" key="2">
    <source>
        <dbReference type="SAM" id="SignalP"/>
    </source>
</evidence>
<gene>
    <name evidence="3" type="ORF">E1294_47525</name>
</gene>
<dbReference type="RefSeq" id="WP_165977888.1">
    <property type="nucleotide sequence ID" value="NZ_SMKP01000251.1"/>
</dbReference>
<comment type="caution">
    <text evidence="3">The sequence shown here is derived from an EMBL/GenBank/DDBJ whole genome shotgun (WGS) entry which is preliminary data.</text>
</comment>
<reference evidence="3 4" key="1">
    <citation type="submission" date="2019-03" db="EMBL/GenBank/DDBJ databases">
        <title>Draft genome sequences of novel Actinobacteria.</title>
        <authorList>
            <person name="Sahin N."/>
            <person name="Ay H."/>
            <person name="Saygin H."/>
        </authorList>
    </citation>
    <scope>NUCLEOTIDE SEQUENCE [LARGE SCALE GENOMIC DNA]</scope>
    <source>
        <strain evidence="3 4">KC712</strain>
    </source>
</reference>
<sequence length="97" mass="9981">MPSRILTLSGVLTFAVAGCGALPMKEAAPPPATTAPTSSAPATSAPPATATASGQDTRPALAETRSTMTENLKVEVVGLNRVKGKHLIVQIRLYPEQ</sequence>
<feature type="compositionally biased region" description="Low complexity" evidence="1">
    <location>
        <begin position="34"/>
        <end position="53"/>
    </location>
</feature>